<evidence type="ECO:0000256" key="2">
    <source>
        <dbReference type="HAMAP-Rule" id="MF_01113"/>
    </source>
</evidence>
<dbReference type="Pfam" id="PF11799">
    <property type="entry name" value="IMS_C"/>
    <property type="match status" value="1"/>
</dbReference>
<keyword evidence="2" id="KW-0235">DNA replication</keyword>
<keyword evidence="2" id="KW-0963">Cytoplasm</keyword>
<dbReference type="HAMAP" id="MF_01113">
    <property type="entry name" value="DNApol_IV"/>
    <property type="match status" value="1"/>
</dbReference>
<dbReference type="InterPro" id="IPR043128">
    <property type="entry name" value="Rev_trsase/Diguanyl_cyclase"/>
</dbReference>
<dbReference type="Pfam" id="PF00817">
    <property type="entry name" value="IMS"/>
    <property type="match status" value="1"/>
</dbReference>
<sequence length="399" mass="45616">MQRVILLADMNSFFASCHQAVHPELKDKEVIVAGDPKKRTGIVLAASYPAKALGIKTGMPVWEAKQLCPHGHYFKPEYRLYVDFSTRVLKIMRDITDLVEPFSIDEAFADLSGVLHLWGAPRDIAVILKERIQTEVGVLCSVGIGPNKLIAKMAAGVQKPNGLTILENTDDFKRVFWPRPVRDLFGIGPRYERHLRYFNIHTIGDLAQFPREILKKRWGKNGEMLWLCANGIDYSPVVPTTLDVSKSIGQQRTLPRDLRGFDNIKVVMLELSEMVARRVRRGGYVGRTVTLTLRDTQMRFFSSSHSMFDYTDLGDEIFRTACAILYKHWDESWPVRLVGITLGNLIKRERFQYDMFGDRERQTRLARACDRIKDRFGEKAIMRGVSLTKASINNAHSRE</sequence>
<dbReference type="PROSITE" id="PS50173">
    <property type="entry name" value="UMUC"/>
    <property type="match status" value="1"/>
</dbReference>
<dbReference type="InterPro" id="IPR043502">
    <property type="entry name" value="DNA/RNA_pol_sf"/>
</dbReference>
<dbReference type="InterPro" id="IPR050116">
    <property type="entry name" value="DNA_polymerase-Y"/>
</dbReference>
<keyword evidence="2" id="KW-0227">DNA damage</keyword>
<keyword evidence="2" id="KW-0808">Transferase</keyword>
<keyword evidence="5" id="KW-1185">Reference proteome</keyword>
<dbReference type="STRING" id="39060.SAMN05660706_1385"/>
<dbReference type="PANTHER" id="PTHR11076">
    <property type="entry name" value="DNA REPAIR POLYMERASE UMUC / TRANSFERASE FAMILY MEMBER"/>
    <property type="match status" value="1"/>
</dbReference>
<protein>
    <recommendedName>
        <fullName evidence="2">DNA polymerase IV</fullName>
        <shortName evidence="2">Pol IV</shortName>
        <ecNumber evidence="2">2.7.7.7</ecNumber>
    </recommendedName>
</protein>
<dbReference type="GO" id="GO:0005829">
    <property type="term" value="C:cytosol"/>
    <property type="evidence" value="ECO:0007669"/>
    <property type="project" value="TreeGrafter"/>
</dbReference>
<dbReference type="Gene3D" id="3.40.1170.60">
    <property type="match status" value="1"/>
</dbReference>
<dbReference type="InterPro" id="IPR036775">
    <property type="entry name" value="DNA_pol_Y-fam_lit_finger_sf"/>
</dbReference>
<dbReference type="NCBIfam" id="NF002848">
    <property type="entry name" value="PRK03103.1"/>
    <property type="match status" value="1"/>
</dbReference>
<evidence type="ECO:0000313" key="5">
    <source>
        <dbReference type="Proteomes" id="UP000199584"/>
    </source>
</evidence>
<evidence type="ECO:0000259" key="3">
    <source>
        <dbReference type="PROSITE" id="PS50173"/>
    </source>
</evidence>
<accession>A0A1I6EE52</accession>
<dbReference type="Gene3D" id="3.30.70.270">
    <property type="match status" value="1"/>
</dbReference>
<comment type="cofactor">
    <cofactor evidence="2">
        <name>Mg(2+)</name>
        <dbReference type="ChEBI" id="CHEBI:18420"/>
    </cofactor>
    <text evidence="2">Binds 2 magnesium ions per subunit.</text>
</comment>
<keyword evidence="2" id="KW-0234">DNA repair</keyword>
<dbReference type="GO" id="GO:0000287">
    <property type="term" value="F:magnesium ion binding"/>
    <property type="evidence" value="ECO:0007669"/>
    <property type="project" value="UniProtKB-UniRule"/>
</dbReference>
<feature type="domain" description="UmuC" evidence="3">
    <location>
        <begin position="5"/>
        <end position="188"/>
    </location>
</feature>
<dbReference type="Gene3D" id="3.30.1490.100">
    <property type="entry name" value="DNA polymerase, Y-family, little finger domain"/>
    <property type="match status" value="1"/>
</dbReference>
<keyword evidence="2" id="KW-0239">DNA-directed DNA polymerase</keyword>
<comment type="subunit">
    <text evidence="2">Monomer.</text>
</comment>
<dbReference type="PANTHER" id="PTHR11076:SF33">
    <property type="entry name" value="DNA POLYMERASE KAPPA"/>
    <property type="match status" value="1"/>
</dbReference>
<comment type="similarity">
    <text evidence="1 2">Belongs to the DNA polymerase type-Y family.</text>
</comment>
<dbReference type="EMBL" id="FOYM01000038">
    <property type="protein sequence ID" value="SFR16024.1"/>
    <property type="molecule type" value="Genomic_DNA"/>
</dbReference>
<dbReference type="InterPro" id="IPR022880">
    <property type="entry name" value="DNApol_IV"/>
</dbReference>
<feature type="binding site" evidence="2">
    <location>
        <position position="105"/>
    </location>
    <ligand>
        <name>Mg(2+)</name>
        <dbReference type="ChEBI" id="CHEBI:18420"/>
    </ligand>
</feature>
<keyword evidence="2" id="KW-0238">DNA-binding</keyword>
<organism evidence="4 5">
    <name type="scientific">Desulfoscipio geothermicus DSM 3669</name>
    <dbReference type="NCBI Taxonomy" id="1121426"/>
    <lineage>
        <taxon>Bacteria</taxon>
        <taxon>Bacillati</taxon>
        <taxon>Bacillota</taxon>
        <taxon>Clostridia</taxon>
        <taxon>Eubacteriales</taxon>
        <taxon>Desulfallaceae</taxon>
        <taxon>Desulfoscipio</taxon>
    </lineage>
</organism>
<comment type="catalytic activity">
    <reaction evidence="2">
        <text>DNA(n) + a 2'-deoxyribonucleoside 5'-triphosphate = DNA(n+1) + diphosphate</text>
        <dbReference type="Rhea" id="RHEA:22508"/>
        <dbReference type="Rhea" id="RHEA-COMP:17339"/>
        <dbReference type="Rhea" id="RHEA-COMP:17340"/>
        <dbReference type="ChEBI" id="CHEBI:33019"/>
        <dbReference type="ChEBI" id="CHEBI:61560"/>
        <dbReference type="ChEBI" id="CHEBI:173112"/>
        <dbReference type="EC" id="2.7.7.7"/>
    </reaction>
</comment>
<dbReference type="GO" id="GO:0003887">
    <property type="term" value="F:DNA-directed DNA polymerase activity"/>
    <property type="evidence" value="ECO:0007669"/>
    <property type="project" value="UniProtKB-UniRule"/>
</dbReference>
<gene>
    <name evidence="2" type="primary">dinB</name>
    <name evidence="4" type="ORF">SAMN05660706_1385</name>
</gene>
<dbReference type="InterPro" id="IPR001126">
    <property type="entry name" value="UmuC"/>
</dbReference>
<dbReference type="GO" id="GO:0003684">
    <property type="term" value="F:damaged DNA binding"/>
    <property type="evidence" value="ECO:0007669"/>
    <property type="project" value="InterPro"/>
</dbReference>
<dbReference type="Proteomes" id="UP000199584">
    <property type="component" value="Unassembled WGS sequence"/>
</dbReference>
<keyword evidence="2" id="KW-0460">Magnesium</keyword>
<dbReference type="RefSeq" id="WP_092487194.1">
    <property type="nucleotide sequence ID" value="NZ_FOYM01000038.1"/>
</dbReference>
<dbReference type="GO" id="GO:0009432">
    <property type="term" value="P:SOS response"/>
    <property type="evidence" value="ECO:0007669"/>
    <property type="project" value="TreeGrafter"/>
</dbReference>
<keyword evidence="2" id="KW-0479">Metal-binding</keyword>
<proteinExistence type="inferred from homology"/>
<dbReference type="InterPro" id="IPR017961">
    <property type="entry name" value="DNA_pol_Y-fam_little_finger"/>
</dbReference>
<name>A0A1I6EE52_9FIRM</name>
<feature type="site" description="Substrate discrimination" evidence="2">
    <location>
        <position position="14"/>
    </location>
</feature>
<dbReference type="EC" id="2.7.7.7" evidence="2"/>
<keyword evidence="2" id="KW-0515">Mutator protein</keyword>
<comment type="subcellular location">
    <subcellularLocation>
        <location evidence="2">Cytoplasm</location>
    </subcellularLocation>
</comment>
<feature type="active site" evidence="2">
    <location>
        <position position="106"/>
    </location>
</feature>
<dbReference type="SUPFAM" id="SSF56672">
    <property type="entry name" value="DNA/RNA polymerases"/>
    <property type="match status" value="1"/>
</dbReference>
<dbReference type="AlphaFoldDB" id="A0A1I6EE52"/>
<dbReference type="GO" id="GO:0042276">
    <property type="term" value="P:error-prone translesion synthesis"/>
    <property type="evidence" value="ECO:0007669"/>
    <property type="project" value="TreeGrafter"/>
</dbReference>
<dbReference type="GO" id="GO:0006281">
    <property type="term" value="P:DNA repair"/>
    <property type="evidence" value="ECO:0007669"/>
    <property type="project" value="UniProtKB-UniRule"/>
</dbReference>
<keyword evidence="2" id="KW-0548">Nucleotidyltransferase</keyword>
<dbReference type="SUPFAM" id="SSF100879">
    <property type="entry name" value="Lesion bypass DNA polymerase (Y-family), little finger domain"/>
    <property type="match status" value="1"/>
</dbReference>
<dbReference type="OrthoDB" id="9808813at2"/>
<dbReference type="CDD" id="cd03586">
    <property type="entry name" value="PolY_Pol_IV_kappa"/>
    <property type="match status" value="1"/>
</dbReference>
<evidence type="ECO:0000313" key="4">
    <source>
        <dbReference type="EMBL" id="SFR16024.1"/>
    </source>
</evidence>
<dbReference type="GO" id="GO:0006261">
    <property type="term" value="P:DNA-templated DNA replication"/>
    <property type="evidence" value="ECO:0007669"/>
    <property type="project" value="UniProtKB-UniRule"/>
</dbReference>
<dbReference type="Gene3D" id="1.10.150.20">
    <property type="entry name" value="5' to 3' exonuclease, C-terminal subdomain"/>
    <property type="match status" value="1"/>
</dbReference>
<reference evidence="5" key="1">
    <citation type="submission" date="2016-10" db="EMBL/GenBank/DDBJ databases">
        <authorList>
            <person name="Varghese N."/>
            <person name="Submissions S."/>
        </authorList>
    </citation>
    <scope>NUCLEOTIDE SEQUENCE [LARGE SCALE GENOMIC DNA]</scope>
    <source>
        <strain evidence="5">DSM 3669</strain>
    </source>
</reference>
<feature type="binding site" evidence="2">
    <location>
        <position position="9"/>
    </location>
    <ligand>
        <name>Mg(2+)</name>
        <dbReference type="ChEBI" id="CHEBI:18420"/>
    </ligand>
</feature>
<evidence type="ECO:0000256" key="1">
    <source>
        <dbReference type="ARBA" id="ARBA00010945"/>
    </source>
</evidence>
<comment type="function">
    <text evidence="2">Poorly processive, error-prone DNA polymerase involved in untargeted mutagenesis. Copies undamaged DNA at stalled replication forks, which arise in vivo from mismatched or misaligned primer ends. These misaligned primers can be extended by PolIV. Exhibits no 3'-5' exonuclease (proofreading) activity. May be involved in translesional synthesis, in conjunction with the beta clamp from PolIII.</text>
</comment>